<dbReference type="Proteomes" id="UP000823849">
    <property type="component" value="Unassembled WGS sequence"/>
</dbReference>
<keyword evidence="5" id="KW-0624">Polysaccharide degradation</keyword>
<evidence type="ECO:0000313" key="8">
    <source>
        <dbReference type="Proteomes" id="UP000823849"/>
    </source>
</evidence>
<dbReference type="InterPro" id="IPR052025">
    <property type="entry name" value="Xyloglucanase_GH74"/>
</dbReference>
<evidence type="ECO:0000256" key="1">
    <source>
        <dbReference type="ARBA" id="ARBA00022729"/>
    </source>
</evidence>
<comment type="similarity">
    <text evidence="6">Belongs to the glycosyl hydrolase 74 family.</text>
</comment>
<keyword evidence="4" id="KW-0326">Glycosidase</keyword>
<dbReference type="SUPFAM" id="SSF110296">
    <property type="entry name" value="Oligoxyloglucan reducing end-specific cellobiohydrolase"/>
    <property type="match status" value="2"/>
</dbReference>
<comment type="caution">
    <text evidence="7">The sequence shown here is derived from an EMBL/GenBank/DDBJ whole genome shotgun (WGS) entry which is preliminary data.</text>
</comment>
<sequence>MRQKEVKMRELSYQYKNLPIPGGGYVTGFIFHKKKKGLLYLRTDIGGTYRFDPERQQWHSLISHVTPEDLSETFPISVALDDDRPERLYIACGENREKSGVLAVSEDYGETFRYERIPVMIHGNLNGRGTGERLVVDCMESDRLWFASQQEGLWTSKDRGAHWEKCTGLPEEYLTFAGWVGHTLLVGTAGVTTAKEPGMRGHSLYYSADGGRTFAPLEEPESRRMEDCRLNGLVAQRFSVDDSYLYVTFASTGRRSYVLENGYSCDSGDTIDGRIARYAVGADGRIGAMTEITPGSARAVTGIGQENLRTGEPLDYGFSGISASRQTPGLVIASTIVKDDGDSIFLSEDYGETWKQILYDLCEGKITFRAPYMRPECNGGHSLIHWLSDLQMDPFCDDTAWFNTGTGVFRTENLKEKDCCFTDWCDGLEETVHLNVYSMPKGEVQVIDILGDLGGFAFENVDRPCGNSFADSEGNRYITCINADFSDERPEQLVVTPRGNWKGKTKGGLILSEDQGRTFTRPELPYGLSEDLDQAFRKIEQPNVNSGWAALSPDGRTIVWSVADGIELPVRRMVVSQDKGETFRIAEVYQEDGARKTEGNVKVFSDRMDSRLFYGFGDHSDFYVSRDGGLTFHEKKLPAEFPCADFGRIDCADKTEVRGETGKTGVFYLALAEHGLWKLKYDCGQGEDGRGDQITVKRLSGEGDTVYCVGLGVGRPGGDYYTEDKALYVSGKIGGHYGFYRTLDEGVTFERLNTDRQQFGEIHSIDGDCRIFGRFFLATGSNGILYGEPA</sequence>
<accession>A0A9D2NA63</accession>
<dbReference type="GO" id="GO:0000272">
    <property type="term" value="P:polysaccharide catabolic process"/>
    <property type="evidence" value="ECO:0007669"/>
    <property type="project" value="UniProtKB-KW"/>
</dbReference>
<dbReference type="AlphaFoldDB" id="A0A9D2NA63"/>
<proteinExistence type="inferred from homology"/>
<organism evidence="7 8">
    <name type="scientific">Candidatus Fusicatenibacter intestinigallinarum</name>
    <dbReference type="NCBI Taxonomy" id="2838598"/>
    <lineage>
        <taxon>Bacteria</taxon>
        <taxon>Bacillati</taxon>
        <taxon>Bacillota</taxon>
        <taxon>Clostridia</taxon>
        <taxon>Lachnospirales</taxon>
        <taxon>Lachnospiraceae</taxon>
        <taxon>Fusicatenibacter</taxon>
    </lineage>
</organism>
<reference evidence="7" key="1">
    <citation type="journal article" date="2021" name="PeerJ">
        <title>Extensive microbial diversity within the chicken gut microbiome revealed by metagenomics and culture.</title>
        <authorList>
            <person name="Gilroy R."/>
            <person name="Ravi A."/>
            <person name="Getino M."/>
            <person name="Pursley I."/>
            <person name="Horton D.L."/>
            <person name="Alikhan N.F."/>
            <person name="Baker D."/>
            <person name="Gharbi K."/>
            <person name="Hall N."/>
            <person name="Watson M."/>
            <person name="Adriaenssens E.M."/>
            <person name="Foster-Nyarko E."/>
            <person name="Jarju S."/>
            <person name="Secka A."/>
            <person name="Antonio M."/>
            <person name="Oren A."/>
            <person name="Chaudhuri R.R."/>
            <person name="La Ragione R."/>
            <person name="Hildebrand F."/>
            <person name="Pallen M.J."/>
        </authorList>
    </citation>
    <scope>NUCLEOTIDE SEQUENCE</scope>
    <source>
        <strain evidence="7">CHK185-5351</strain>
    </source>
</reference>
<dbReference type="GO" id="GO:0010411">
    <property type="term" value="P:xyloglucan metabolic process"/>
    <property type="evidence" value="ECO:0007669"/>
    <property type="project" value="TreeGrafter"/>
</dbReference>
<evidence type="ECO:0000313" key="7">
    <source>
        <dbReference type="EMBL" id="HJC15540.1"/>
    </source>
</evidence>
<evidence type="ECO:0000256" key="6">
    <source>
        <dbReference type="ARBA" id="ARBA00037986"/>
    </source>
</evidence>
<keyword evidence="1" id="KW-0732">Signal</keyword>
<dbReference type="PANTHER" id="PTHR43739">
    <property type="entry name" value="XYLOGLUCANASE (EUROFUNG)"/>
    <property type="match status" value="1"/>
</dbReference>
<keyword evidence="3" id="KW-0119">Carbohydrate metabolism</keyword>
<dbReference type="GO" id="GO:0016798">
    <property type="term" value="F:hydrolase activity, acting on glycosyl bonds"/>
    <property type="evidence" value="ECO:0007669"/>
    <property type="project" value="UniProtKB-KW"/>
</dbReference>
<dbReference type="PANTHER" id="PTHR43739:SF2">
    <property type="entry name" value="OLIGOXYLOGLUCAN-REDUCING END-SPECIFIC XYLOGLUCANASE-RELATED"/>
    <property type="match status" value="1"/>
</dbReference>
<dbReference type="EMBL" id="DWWU01000030">
    <property type="protein sequence ID" value="HJC15540.1"/>
    <property type="molecule type" value="Genomic_DNA"/>
</dbReference>
<dbReference type="InterPro" id="IPR015943">
    <property type="entry name" value="WD40/YVTN_repeat-like_dom_sf"/>
</dbReference>
<dbReference type="Gene3D" id="2.130.10.10">
    <property type="entry name" value="YVTN repeat-like/Quinoprotein amine dehydrogenase"/>
    <property type="match status" value="2"/>
</dbReference>
<evidence type="ECO:0000256" key="2">
    <source>
        <dbReference type="ARBA" id="ARBA00022801"/>
    </source>
</evidence>
<gene>
    <name evidence="7" type="ORF">H9705_06905</name>
</gene>
<evidence type="ECO:0000256" key="4">
    <source>
        <dbReference type="ARBA" id="ARBA00023295"/>
    </source>
</evidence>
<evidence type="ECO:0000256" key="3">
    <source>
        <dbReference type="ARBA" id="ARBA00023277"/>
    </source>
</evidence>
<dbReference type="CDD" id="cd15482">
    <property type="entry name" value="Sialidase_non-viral"/>
    <property type="match status" value="1"/>
</dbReference>
<keyword evidence="2" id="KW-0378">Hydrolase</keyword>
<reference evidence="7" key="2">
    <citation type="submission" date="2021-04" db="EMBL/GenBank/DDBJ databases">
        <authorList>
            <person name="Gilroy R."/>
        </authorList>
    </citation>
    <scope>NUCLEOTIDE SEQUENCE</scope>
    <source>
        <strain evidence="7">CHK185-5351</strain>
    </source>
</reference>
<name>A0A9D2NA63_9FIRM</name>
<evidence type="ECO:0000256" key="5">
    <source>
        <dbReference type="ARBA" id="ARBA00023326"/>
    </source>
</evidence>
<protein>
    <submittedName>
        <fullName evidence="7">Endoglucanase</fullName>
    </submittedName>
</protein>